<evidence type="ECO:0000256" key="3">
    <source>
        <dbReference type="ARBA" id="ARBA00022692"/>
    </source>
</evidence>
<dbReference type="SUPFAM" id="SSF56925">
    <property type="entry name" value="OMPA-like"/>
    <property type="match status" value="1"/>
</dbReference>
<dbReference type="InterPro" id="IPR011250">
    <property type="entry name" value="OMP/PagP_B-barrel"/>
</dbReference>
<name>A0AA95NF81_9BURK</name>
<dbReference type="PANTHER" id="PTHR35892:SF2">
    <property type="entry name" value="OUTER MEMBRANE PROTEIN PAGN"/>
    <property type="match status" value="1"/>
</dbReference>
<feature type="chain" id="PRO_5041647048" evidence="6">
    <location>
        <begin position="25"/>
        <end position="196"/>
    </location>
</feature>
<comment type="subcellular location">
    <subcellularLocation>
        <location evidence="1">Cell outer membrane</location>
        <topology evidence="1">Multi-pass membrane protein</topology>
    </subcellularLocation>
</comment>
<evidence type="ECO:0000256" key="5">
    <source>
        <dbReference type="ARBA" id="ARBA00023136"/>
    </source>
</evidence>
<protein>
    <submittedName>
        <fullName evidence="8">Porin family protein</fullName>
    </submittedName>
</protein>
<dbReference type="Pfam" id="PF13505">
    <property type="entry name" value="OMP_b-brl"/>
    <property type="match status" value="1"/>
</dbReference>
<dbReference type="InterPro" id="IPR051723">
    <property type="entry name" value="Bact_OM_Invasion-Related"/>
</dbReference>
<dbReference type="Proteomes" id="UP001177769">
    <property type="component" value="Chromosome"/>
</dbReference>
<dbReference type="Gene3D" id="2.40.160.20">
    <property type="match status" value="1"/>
</dbReference>
<dbReference type="GO" id="GO:0009279">
    <property type="term" value="C:cell outer membrane"/>
    <property type="evidence" value="ECO:0007669"/>
    <property type="project" value="UniProtKB-SubCell"/>
</dbReference>
<evidence type="ECO:0000256" key="2">
    <source>
        <dbReference type="ARBA" id="ARBA00022452"/>
    </source>
</evidence>
<feature type="signal peptide" evidence="6">
    <location>
        <begin position="1"/>
        <end position="24"/>
    </location>
</feature>
<keyword evidence="4 6" id="KW-0732">Signal</keyword>
<evidence type="ECO:0000256" key="4">
    <source>
        <dbReference type="ARBA" id="ARBA00022729"/>
    </source>
</evidence>
<reference evidence="8" key="1">
    <citation type="submission" date="2023-01" db="EMBL/GenBank/DDBJ databases">
        <title>Whole genome sequence of Paucibacter sp. S2-9 isolated from pond sediment.</title>
        <authorList>
            <person name="Jung J.Y."/>
        </authorList>
    </citation>
    <scope>NUCLEOTIDE SEQUENCE</scope>
    <source>
        <strain evidence="8">S2-9</strain>
    </source>
</reference>
<evidence type="ECO:0000256" key="1">
    <source>
        <dbReference type="ARBA" id="ARBA00004571"/>
    </source>
</evidence>
<gene>
    <name evidence="8" type="ORF">PFX98_05795</name>
</gene>
<dbReference type="RefSeq" id="WP_285234229.1">
    <property type="nucleotide sequence ID" value="NZ_CP116346.1"/>
</dbReference>
<evidence type="ECO:0000313" key="8">
    <source>
        <dbReference type="EMBL" id="WIT13119.1"/>
    </source>
</evidence>
<keyword evidence="3" id="KW-0812">Transmembrane</keyword>
<sequence length="196" mass="20430">MPSKKQLALISATALLLAAQAAQAAPQSDELGAYGGLSVGRSSFSLPSPSVPVTGKDSRDTAYKLYGGYRLNENFGLEAGYARLGSFSEQATLATGAVTQEGKASSFYAAATARHALNEQFSLQGRLGVARNKVSGTNLLPAGDSLQGSKTSLMWGVGAEYKLAKNLALTADYDNYGKVSSQVKASTFMLGARLSF</sequence>
<evidence type="ECO:0000313" key="9">
    <source>
        <dbReference type="Proteomes" id="UP001177769"/>
    </source>
</evidence>
<dbReference type="InterPro" id="IPR027385">
    <property type="entry name" value="Beta-barrel_OMP"/>
</dbReference>
<keyword evidence="2" id="KW-1134">Transmembrane beta strand</keyword>
<keyword evidence="5" id="KW-0472">Membrane</keyword>
<evidence type="ECO:0000256" key="6">
    <source>
        <dbReference type="SAM" id="SignalP"/>
    </source>
</evidence>
<accession>A0AA95NF81</accession>
<dbReference type="KEGG" id="pais:PFX98_05795"/>
<keyword evidence="9" id="KW-1185">Reference proteome</keyword>
<feature type="domain" description="Outer membrane protein beta-barrel" evidence="7">
    <location>
        <begin position="13"/>
        <end position="196"/>
    </location>
</feature>
<proteinExistence type="predicted"/>
<organism evidence="8 9">
    <name type="scientific">Paucibacter sediminis</name>
    <dbReference type="NCBI Taxonomy" id="3019553"/>
    <lineage>
        <taxon>Bacteria</taxon>
        <taxon>Pseudomonadati</taxon>
        <taxon>Pseudomonadota</taxon>
        <taxon>Betaproteobacteria</taxon>
        <taxon>Burkholderiales</taxon>
        <taxon>Sphaerotilaceae</taxon>
        <taxon>Roseateles</taxon>
    </lineage>
</organism>
<evidence type="ECO:0000259" key="7">
    <source>
        <dbReference type="Pfam" id="PF13505"/>
    </source>
</evidence>
<dbReference type="PANTHER" id="PTHR35892">
    <property type="entry name" value="OUTER MEMBRANE PROTEIN PAGN-RELATED"/>
    <property type="match status" value="1"/>
</dbReference>
<dbReference type="EMBL" id="CP116346">
    <property type="protein sequence ID" value="WIT13119.1"/>
    <property type="molecule type" value="Genomic_DNA"/>
</dbReference>
<dbReference type="AlphaFoldDB" id="A0AA95NF81"/>